<organism evidence="2 3">
    <name type="scientific">Leekyejoonella antrihumi</name>
    <dbReference type="NCBI Taxonomy" id="1660198"/>
    <lineage>
        <taxon>Bacteria</taxon>
        <taxon>Bacillati</taxon>
        <taxon>Actinomycetota</taxon>
        <taxon>Actinomycetes</taxon>
        <taxon>Micrococcales</taxon>
        <taxon>Dermacoccaceae</taxon>
        <taxon>Leekyejoonella</taxon>
    </lineage>
</organism>
<dbReference type="InterPro" id="IPR017517">
    <property type="entry name" value="Maleyloyr_isom"/>
</dbReference>
<dbReference type="OrthoDB" id="5185819at2"/>
<dbReference type="Gene3D" id="1.20.120.450">
    <property type="entry name" value="dinb family like domain"/>
    <property type="match status" value="1"/>
</dbReference>
<sequence length="231" mass="24986">MKYAHWMTLAADEYALILELLGELDQNDWSRPTGCAPWTVRDVVAHLAGAAEATASVREQMRQQRAGKLAQAGRDRMTAVNELQIRERLDLTPTQLSSALADAARRGVAARAKIPAPVRAPKFRFPAPLGWASLGHLNGAIYTRDAWMHRIDLCEATGHKPVLTADHDGAIVADVVSEWNLTRRNSLDLTGPAGGRFGAEAPPASYDAVDFCRALAGRGNIDGVEPALALF</sequence>
<dbReference type="AlphaFoldDB" id="A0A563E268"/>
<accession>A0A563E268</accession>
<proteinExistence type="predicted"/>
<dbReference type="InterPro" id="IPR034660">
    <property type="entry name" value="DinB/YfiT-like"/>
</dbReference>
<reference evidence="2 3" key="2">
    <citation type="submission" date="2019-08" db="EMBL/GenBank/DDBJ databases">
        <title>Jejuicoccus antrihumi gen. nov., sp. nov., a new member of the family Dermacoccaceae isolated from a cave.</title>
        <authorList>
            <person name="Schumann P."/>
            <person name="Kim I.S."/>
        </authorList>
    </citation>
    <scope>NUCLEOTIDE SEQUENCE [LARGE SCALE GENOMIC DNA]</scope>
    <source>
        <strain evidence="2 3">C5-26</strain>
    </source>
</reference>
<dbReference type="Proteomes" id="UP000320244">
    <property type="component" value="Unassembled WGS sequence"/>
</dbReference>
<keyword evidence="3" id="KW-1185">Reference proteome</keyword>
<dbReference type="RefSeq" id="WP_146316481.1">
    <property type="nucleotide sequence ID" value="NZ_VCQV01000010.1"/>
</dbReference>
<dbReference type="Pfam" id="PF11716">
    <property type="entry name" value="MDMPI_N"/>
    <property type="match status" value="1"/>
</dbReference>
<protein>
    <submittedName>
        <fullName evidence="2">Maleylpyruvate isomerase family mycothiol-dependent enzyme</fullName>
    </submittedName>
</protein>
<dbReference type="SUPFAM" id="SSF109854">
    <property type="entry name" value="DinB/YfiT-like putative metalloenzymes"/>
    <property type="match status" value="1"/>
</dbReference>
<reference evidence="2 3" key="1">
    <citation type="submission" date="2019-05" db="EMBL/GenBank/DDBJ databases">
        <authorList>
            <person name="Lee S.D."/>
        </authorList>
    </citation>
    <scope>NUCLEOTIDE SEQUENCE [LARGE SCALE GENOMIC DNA]</scope>
    <source>
        <strain evidence="2 3">C5-26</strain>
    </source>
</reference>
<dbReference type="InterPro" id="IPR024344">
    <property type="entry name" value="MDMPI_metal-binding"/>
</dbReference>
<name>A0A563E268_9MICO</name>
<feature type="domain" description="Mycothiol-dependent maleylpyruvate isomerase metal-binding" evidence="1">
    <location>
        <begin position="15"/>
        <end position="153"/>
    </location>
</feature>
<evidence type="ECO:0000313" key="2">
    <source>
        <dbReference type="EMBL" id="TWP36640.1"/>
    </source>
</evidence>
<comment type="caution">
    <text evidence="2">The sequence shown here is derived from an EMBL/GenBank/DDBJ whole genome shotgun (WGS) entry which is preliminary data.</text>
</comment>
<dbReference type="NCBIfam" id="TIGR03083">
    <property type="entry name" value="maleylpyruvate isomerase family mycothiol-dependent enzyme"/>
    <property type="match status" value="1"/>
</dbReference>
<gene>
    <name evidence="2" type="ORF">FGL98_09290</name>
</gene>
<evidence type="ECO:0000313" key="3">
    <source>
        <dbReference type="Proteomes" id="UP000320244"/>
    </source>
</evidence>
<dbReference type="EMBL" id="VCQV01000010">
    <property type="protein sequence ID" value="TWP36640.1"/>
    <property type="molecule type" value="Genomic_DNA"/>
</dbReference>
<evidence type="ECO:0000259" key="1">
    <source>
        <dbReference type="Pfam" id="PF11716"/>
    </source>
</evidence>
<dbReference type="GO" id="GO:0016853">
    <property type="term" value="F:isomerase activity"/>
    <property type="evidence" value="ECO:0007669"/>
    <property type="project" value="UniProtKB-KW"/>
</dbReference>
<dbReference type="GO" id="GO:0046872">
    <property type="term" value="F:metal ion binding"/>
    <property type="evidence" value="ECO:0007669"/>
    <property type="project" value="InterPro"/>
</dbReference>
<keyword evidence="2" id="KW-0413">Isomerase</keyword>
<keyword evidence="2" id="KW-0670">Pyruvate</keyword>